<accession>Q232P1</accession>
<dbReference type="RefSeq" id="XP_001011756.1">
    <property type="nucleotide sequence ID" value="XM_001011756.3"/>
</dbReference>
<dbReference type="HOGENOM" id="CLU_1690284_0_0_1"/>
<organism evidence="1 2">
    <name type="scientific">Tetrahymena thermophila (strain SB210)</name>
    <dbReference type="NCBI Taxonomy" id="312017"/>
    <lineage>
        <taxon>Eukaryota</taxon>
        <taxon>Sar</taxon>
        <taxon>Alveolata</taxon>
        <taxon>Ciliophora</taxon>
        <taxon>Intramacronucleata</taxon>
        <taxon>Oligohymenophorea</taxon>
        <taxon>Hymenostomatida</taxon>
        <taxon>Tetrahymenina</taxon>
        <taxon>Tetrahymenidae</taxon>
        <taxon>Tetrahymena</taxon>
    </lineage>
</organism>
<evidence type="ECO:0000313" key="2">
    <source>
        <dbReference type="Proteomes" id="UP000009168"/>
    </source>
</evidence>
<dbReference type="Proteomes" id="UP000009168">
    <property type="component" value="Unassembled WGS sequence"/>
</dbReference>
<protein>
    <submittedName>
        <fullName evidence="1">Uncharacterized protein</fullName>
    </submittedName>
</protein>
<proteinExistence type="predicted"/>
<dbReference type="InParanoid" id="Q232P1"/>
<name>Q232P1_TETTS</name>
<evidence type="ECO:0000313" key="1">
    <source>
        <dbReference type="EMBL" id="EAR91511.1"/>
    </source>
</evidence>
<gene>
    <name evidence="1" type="ORF">TTHERM_01090220</name>
</gene>
<dbReference type="EMBL" id="GG662532">
    <property type="protein sequence ID" value="EAR91511.1"/>
    <property type="molecule type" value="Genomic_DNA"/>
</dbReference>
<keyword evidence="2" id="KW-1185">Reference proteome</keyword>
<sequence>MINNFDYVQKNGAEIFKMCCFEVNQGLDSLIQKLSDLRETLYKCAHIQAKPLMDSTHEEDCIVISQLLKSTNNSQKKDIFSRTIEVISQYKEQFIIIDRAINKKLKNVCDLHQRNSVNRKIYDNLMIKHSQLFNYFYSLQDCDSPTKIRSDVFKF</sequence>
<reference evidence="2" key="1">
    <citation type="journal article" date="2006" name="PLoS Biol.">
        <title>Macronuclear genome sequence of the ciliate Tetrahymena thermophila, a model eukaryote.</title>
        <authorList>
            <person name="Eisen J.A."/>
            <person name="Coyne R.S."/>
            <person name="Wu M."/>
            <person name="Wu D."/>
            <person name="Thiagarajan M."/>
            <person name="Wortman J.R."/>
            <person name="Badger J.H."/>
            <person name="Ren Q."/>
            <person name="Amedeo P."/>
            <person name="Jones K.M."/>
            <person name="Tallon L.J."/>
            <person name="Delcher A.L."/>
            <person name="Salzberg S.L."/>
            <person name="Silva J.C."/>
            <person name="Haas B.J."/>
            <person name="Majoros W.H."/>
            <person name="Farzad M."/>
            <person name="Carlton J.M."/>
            <person name="Smith R.K. Jr."/>
            <person name="Garg J."/>
            <person name="Pearlman R.E."/>
            <person name="Karrer K.M."/>
            <person name="Sun L."/>
            <person name="Manning G."/>
            <person name="Elde N.C."/>
            <person name="Turkewitz A.P."/>
            <person name="Asai D.J."/>
            <person name="Wilkes D.E."/>
            <person name="Wang Y."/>
            <person name="Cai H."/>
            <person name="Collins K."/>
            <person name="Stewart B.A."/>
            <person name="Lee S.R."/>
            <person name="Wilamowska K."/>
            <person name="Weinberg Z."/>
            <person name="Ruzzo W.L."/>
            <person name="Wloga D."/>
            <person name="Gaertig J."/>
            <person name="Frankel J."/>
            <person name="Tsao C.-C."/>
            <person name="Gorovsky M.A."/>
            <person name="Keeling P.J."/>
            <person name="Waller R.F."/>
            <person name="Patron N.J."/>
            <person name="Cherry J.M."/>
            <person name="Stover N.A."/>
            <person name="Krieger C.J."/>
            <person name="del Toro C."/>
            <person name="Ryder H.F."/>
            <person name="Williamson S.C."/>
            <person name="Barbeau R.A."/>
            <person name="Hamilton E.P."/>
            <person name="Orias E."/>
        </authorList>
    </citation>
    <scope>NUCLEOTIDE SEQUENCE [LARGE SCALE GENOMIC DNA]</scope>
    <source>
        <strain evidence="2">SB210</strain>
    </source>
</reference>
<dbReference type="AlphaFoldDB" id="Q232P1"/>
<dbReference type="KEGG" id="tet:TTHERM_01090220"/>
<dbReference type="GeneID" id="7845059"/>